<evidence type="ECO:0000256" key="1">
    <source>
        <dbReference type="SAM" id="SignalP"/>
    </source>
</evidence>
<dbReference type="RefSeq" id="WP_097095789.1">
    <property type="nucleotide sequence ID" value="NZ_OCMY01000001.1"/>
</dbReference>
<dbReference type="Proteomes" id="UP000219271">
    <property type="component" value="Unassembled WGS sequence"/>
</dbReference>
<feature type="chain" id="PRO_5013126398" evidence="1">
    <location>
        <begin position="18"/>
        <end position="126"/>
    </location>
</feature>
<sequence length="126" mass="13901">MRSSGLLLLLCTSLALARDPFQPLTENLCQAPASAPEGWRLQGIVGVPPHYVAWLISPQGKSHRLIENQPFPLPPWRVLQLTAHTLVLSAVQRCPPQQITWVIKGGFYEMDDGTDVAVPKRAAARQ</sequence>
<protein>
    <submittedName>
        <fullName evidence="2">Pilus assembly protein HofP</fullName>
    </submittedName>
</protein>
<organism evidence="2 3">
    <name type="scientific">Candidatus Pantoea floridensis</name>
    <dbReference type="NCBI Taxonomy" id="1938870"/>
    <lineage>
        <taxon>Bacteria</taxon>
        <taxon>Pseudomonadati</taxon>
        <taxon>Pseudomonadota</taxon>
        <taxon>Gammaproteobacteria</taxon>
        <taxon>Enterobacterales</taxon>
        <taxon>Erwiniaceae</taxon>
        <taxon>Pantoea</taxon>
    </lineage>
</organism>
<feature type="signal peptide" evidence="1">
    <location>
        <begin position="1"/>
        <end position="17"/>
    </location>
</feature>
<accession>A0A286BUF7</accession>
<reference evidence="3" key="1">
    <citation type="submission" date="2017-09" db="EMBL/GenBank/DDBJ databases">
        <authorList>
            <person name="Varghese N."/>
            <person name="Submissions S."/>
        </authorList>
    </citation>
    <scope>NUCLEOTIDE SEQUENCE [LARGE SCALE GENOMIC DNA]</scope>
    <source>
        <strain evidence="3">JKS000234</strain>
    </source>
</reference>
<dbReference type="AlphaFoldDB" id="A0A286BUF7"/>
<keyword evidence="1" id="KW-0732">Signal</keyword>
<gene>
    <name evidence="2" type="ORF">SAMN06273570_2155</name>
</gene>
<dbReference type="OrthoDB" id="6540712at2"/>
<dbReference type="Pfam" id="PF10748">
    <property type="entry name" value="HofP"/>
    <property type="match status" value="1"/>
</dbReference>
<keyword evidence="3" id="KW-1185">Reference proteome</keyword>
<evidence type="ECO:0000313" key="2">
    <source>
        <dbReference type="EMBL" id="SOD37785.1"/>
    </source>
</evidence>
<evidence type="ECO:0000313" key="3">
    <source>
        <dbReference type="Proteomes" id="UP000219271"/>
    </source>
</evidence>
<dbReference type="EMBL" id="OCMY01000001">
    <property type="protein sequence ID" value="SOD37785.1"/>
    <property type="molecule type" value="Genomic_DNA"/>
</dbReference>
<dbReference type="InterPro" id="IPR019684">
    <property type="entry name" value="HofP"/>
</dbReference>
<proteinExistence type="predicted"/>
<name>A0A286BUF7_9GAMM</name>